<evidence type="ECO:0000256" key="1">
    <source>
        <dbReference type="SAM" id="Phobius"/>
    </source>
</evidence>
<dbReference type="Gene3D" id="2.60.40.10">
    <property type="entry name" value="Immunoglobulins"/>
    <property type="match status" value="1"/>
</dbReference>
<dbReference type="PANTHER" id="PTHR39198:SF1">
    <property type="entry name" value="ALPHA-GALACTOSIDASE NEW3 DOMAIN-CONTAINING PROTEIN"/>
    <property type="match status" value="1"/>
</dbReference>
<keyword evidence="1" id="KW-0472">Membrane</keyword>
<reference evidence="3" key="1">
    <citation type="journal article" date="2014" name="Front. Microbiol.">
        <title>High frequency of phylogenetically diverse reductive dehalogenase-homologous genes in deep subseafloor sedimentary metagenomes.</title>
        <authorList>
            <person name="Kawai M."/>
            <person name="Futagami T."/>
            <person name="Toyoda A."/>
            <person name="Takaki Y."/>
            <person name="Nishi S."/>
            <person name="Hori S."/>
            <person name="Arai W."/>
            <person name="Tsubouchi T."/>
            <person name="Morono Y."/>
            <person name="Uchiyama I."/>
            <person name="Ito T."/>
            <person name="Fujiyama A."/>
            <person name="Inagaki F."/>
            <person name="Takami H."/>
        </authorList>
    </citation>
    <scope>NUCLEOTIDE SEQUENCE</scope>
    <source>
        <strain evidence="3">Expedition CK06-06</strain>
    </source>
</reference>
<feature type="non-terminal residue" evidence="3">
    <location>
        <position position="1"/>
    </location>
</feature>
<dbReference type="PANTHER" id="PTHR39198">
    <property type="entry name" value="HYPOTHETICAL MEMBRANE PROTEIN, CONSERVED"/>
    <property type="match status" value="1"/>
</dbReference>
<keyword evidence="1" id="KW-1133">Transmembrane helix</keyword>
<proteinExistence type="predicted"/>
<dbReference type="AlphaFoldDB" id="X1MXR2"/>
<feature type="transmembrane region" description="Helical" evidence="1">
    <location>
        <begin position="66"/>
        <end position="86"/>
    </location>
</feature>
<gene>
    <name evidence="3" type="ORF">S06H3_37346</name>
</gene>
<protein>
    <recommendedName>
        <fullName evidence="2">Alpha-galactosidase NEW3 domain-containing protein</fullName>
    </recommendedName>
</protein>
<feature type="domain" description="Alpha-galactosidase NEW3" evidence="2">
    <location>
        <begin position="4"/>
        <end position="46"/>
    </location>
</feature>
<evidence type="ECO:0000259" key="2">
    <source>
        <dbReference type="Pfam" id="PF10633"/>
    </source>
</evidence>
<dbReference type="EMBL" id="BARV01022684">
    <property type="protein sequence ID" value="GAI22831.1"/>
    <property type="molecule type" value="Genomic_DNA"/>
</dbReference>
<name>X1MXR2_9ZZZZ</name>
<organism evidence="3">
    <name type="scientific">marine sediment metagenome</name>
    <dbReference type="NCBI Taxonomy" id="412755"/>
    <lineage>
        <taxon>unclassified sequences</taxon>
        <taxon>metagenomes</taxon>
        <taxon>ecological metagenomes</taxon>
    </lineage>
</organism>
<dbReference type="Pfam" id="PF10633">
    <property type="entry name" value="NPCBM_assoc"/>
    <property type="match status" value="1"/>
</dbReference>
<sequence length="92" mass="10102">KSEDWSITFNPYKVDSLEPGLKQEVDVVVTPPSKTIAGDYHVILRMTSEKATYNIELRVTVVTPTIWGGAGIGIAVAVIAGLAFLFRRLGRR</sequence>
<accession>X1MXR2</accession>
<evidence type="ECO:0000313" key="3">
    <source>
        <dbReference type="EMBL" id="GAI22831.1"/>
    </source>
</evidence>
<dbReference type="InterPro" id="IPR013783">
    <property type="entry name" value="Ig-like_fold"/>
</dbReference>
<keyword evidence="1" id="KW-0812">Transmembrane</keyword>
<dbReference type="InterPro" id="IPR018905">
    <property type="entry name" value="A-galactase_NEW3"/>
</dbReference>
<comment type="caution">
    <text evidence="3">The sequence shown here is derived from an EMBL/GenBank/DDBJ whole genome shotgun (WGS) entry which is preliminary data.</text>
</comment>